<gene>
    <name evidence="1" type="ORF">PCASD_19153</name>
</gene>
<evidence type="ECO:0000313" key="2">
    <source>
        <dbReference type="Proteomes" id="UP000235392"/>
    </source>
</evidence>
<protein>
    <submittedName>
        <fullName evidence="1">Uncharacterized protein</fullName>
    </submittedName>
</protein>
<dbReference type="AlphaFoldDB" id="A0A2N5TQ82"/>
<evidence type="ECO:0000313" key="1">
    <source>
        <dbReference type="EMBL" id="PLW27655.1"/>
    </source>
</evidence>
<organism evidence="1 2">
    <name type="scientific">Puccinia coronata f. sp. avenae</name>
    <dbReference type="NCBI Taxonomy" id="200324"/>
    <lineage>
        <taxon>Eukaryota</taxon>
        <taxon>Fungi</taxon>
        <taxon>Dikarya</taxon>
        <taxon>Basidiomycota</taxon>
        <taxon>Pucciniomycotina</taxon>
        <taxon>Pucciniomycetes</taxon>
        <taxon>Pucciniales</taxon>
        <taxon>Pucciniaceae</taxon>
        <taxon>Puccinia</taxon>
    </lineage>
</organism>
<proteinExistence type="predicted"/>
<comment type="caution">
    <text evidence="1">The sequence shown here is derived from an EMBL/GenBank/DDBJ whole genome shotgun (WGS) entry which is preliminary data.</text>
</comment>
<dbReference type="EMBL" id="PGCI01000397">
    <property type="protein sequence ID" value="PLW27655.1"/>
    <property type="molecule type" value="Genomic_DNA"/>
</dbReference>
<dbReference type="Proteomes" id="UP000235392">
    <property type="component" value="Unassembled WGS sequence"/>
</dbReference>
<name>A0A2N5TQ82_9BASI</name>
<reference evidence="1 2" key="1">
    <citation type="submission" date="2017-11" db="EMBL/GenBank/DDBJ databases">
        <title>De novo assembly and phasing of dikaryotic genomes from two isolates of Puccinia coronata f. sp. avenae, the causal agent of oat crown rust.</title>
        <authorList>
            <person name="Miller M.E."/>
            <person name="Zhang Y."/>
            <person name="Omidvar V."/>
            <person name="Sperschneider J."/>
            <person name="Schwessinger B."/>
            <person name="Raley C."/>
            <person name="Palmer J.M."/>
            <person name="Garnica D."/>
            <person name="Upadhyaya N."/>
            <person name="Rathjen J."/>
            <person name="Taylor J.M."/>
            <person name="Park R.F."/>
            <person name="Dodds P.N."/>
            <person name="Hirsch C.D."/>
            <person name="Kianian S.F."/>
            <person name="Figueroa M."/>
        </authorList>
    </citation>
    <scope>NUCLEOTIDE SEQUENCE [LARGE SCALE GENOMIC DNA]</scope>
    <source>
        <strain evidence="1">12SD80</strain>
    </source>
</reference>
<accession>A0A2N5TQ82</accession>
<sequence>MYTTRRPWDAGHQPFCTAKRSSIVNISQGSIKTSLAYVPKPSMRDTTLAVVDKLYILTPALRQSGVLICGHASSQETPVISSKSQPSTFPPELSDRFLCPLPTTNASFQVNQKSKGKRN</sequence>